<dbReference type="CDD" id="cd02440">
    <property type="entry name" value="AdoMet_MTases"/>
    <property type="match status" value="1"/>
</dbReference>
<comment type="caution">
    <text evidence="2">The sequence shown here is derived from an EMBL/GenBank/DDBJ whole genome shotgun (WGS) entry which is preliminary data.</text>
</comment>
<dbReference type="STRING" id="59750.AWC31_26950"/>
<reference evidence="3 5" key="2">
    <citation type="submission" date="2016-01" db="EMBL/GenBank/DDBJ databases">
        <title>The new phylogeny of the genus Mycobacterium.</title>
        <authorList>
            <person name="Tarcisio F."/>
            <person name="Conor M."/>
            <person name="Antonella G."/>
            <person name="Elisabetta G."/>
            <person name="Giulia F.S."/>
            <person name="Sara T."/>
            <person name="Anna F."/>
            <person name="Clotilde B."/>
            <person name="Roberto B."/>
            <person name="Veronica D.S."/>
            <person name="Fabio R."/>
            <person name="Monica P."/>
            <person name="Olivier J."/>
            <person name="Enrico T."/>
            <person name="Nicola S."/>
        </authorList>
    </citation>
    <scope>NUCLEOTIDE SEQUENCE [LARGE SCALE GENOMIC DNA]</scope>
    <source>
        <strain evidence="3 5">ATCC 700010</strain>
    </source>
</reference>
<dbReference type="PATRIC" id="fig|59750.3.peg.2300"/>
<sequence length="197" mass="21929">MDGLARQTRRATGTFPYPHQAAFFLNNPLRRLTGSHDRAARSLELTGSERVLELGPGPGYFSVAIARRLTTGRLDLFDIQPEMLDKARHALDRAGCYNNGFHVGEADAGLPFDDDTFDVAFLAAVIGEVPDKPACLRSLHRVIKPGGLLVFREGFPDPDRLSVNELRDLAESEDFVFQDAGGDRWHDIVRFRRLPLA</sequence>
<dbReference type="Pfam" id="PF13847">
    <property type="entry name" value="Methyltransf_31"/>
    <property type="match status" value="1"/>
</dbReference>
<dbReference type="PANTHER" id="PTHR43591">
    <property type="entry name" value="METHYLTRANSFERASE"/>
    <property type="match status" value="1"/>
</dbReference>
<keyword evidence="2" id="KW-0808">Transferase</keyword>
<dbReference type="EMBL" id="LGTW01000019">
    <property type="protein sequence ID" value="KWX21422.1"/>
    <property type="molecule type" value="Genomic_DNA"/>
</dbReference>
<proteinExistence type="predicted"/>
<organism evidence="2 4">
    <name type="scientific">Mycolicibacterium wolinskyi</name>
    <dbReference type="NCBI Taxonomy" id="59750"/>
    <lineage>
        <taxon>Bacteria</taxon>
        <taxon>Bacillati</taxon>
        <taxon>Actinomycetota</taxon>
        <taxon>Actinomycetes</taxon>
        <taxon>Mycobacteriales</taxon>
        <taxon>Mycobacteriaceae</taxon>
        <taxon>Mycolicibacterium</taxon>
    </lineage>
</organism>
<dbReference type="InterPro" id="IPR025714">
    <property type="entry name" value="Methyltranfer_dom"/>
</dbReference>
<name>A0A132PHE2_9MYCO</name>
<protein>
    <submittedName>
        <fullName evidence="2">Ubiquinone biosynthesis methyltransferase UbiE</fullName>
    </submittedName>
</protein>
<dbReference type="SUPFAM" id="SSF53335">
    <property type="entry name" value="S-adenosyl-L-methionine-dependent methyltransferases"/>
    <property type="match status" value="1"/>
</dbReference>
<keyword evidence="2" id="KW-0489">Methyltransferase</keyword>
<dbReference type="AlphaFoldDB" id="A0A132PHE2"/>
<feature type="domain" description="Methyltransferase" evidence="1">
    <location>
        <begin position="48"/>
        <end position="155"/>
    </location>
</feature>
<evidence type="ECO:0000313" key="5">
    <source>
        <dbReference type="Proteomes" id="UP000193964"/>
    </source>
</evidence>
<evidence type="ECO:0000313" key="3">
    <source>
        <dbReference type="EMBL" id="ORX14799.1"/>
    </source>
</evidence>
<dbReference type="RefSeq" id="WP_067853958.1">
    <property type="nucleotide sequence ID" value="NZ_JACKUA010000026.1"/>
</dbReference>
<dbReference type="GO" id="GO:0008168">
    <property type="term" value="F:methyltransferase activity"/>
    <property type="evidence" value="ECO:0007669"/>
    <property type="project" value="UniProtKB-KW"/>
</dbReference>
<keyword evidence="4" id="KW-1185">Reference proteome</keyword>
<keyword evidence="2" id="KW-0830">Ubiquinone</keyword>
<accession>A0A132PHE2</accession>
<dbReference type="EMBL" id="LQQA01000015">
    <property type="protein sequence ID" value="ORX14799.1"/>
    <property type="molecule type" value="Genomic_DNA"/>
</dbReference>
<dbReference type="Gene3D" id="3.40.50.150">
    <property type="entry name" value="Vaccinia Virus protein VP39"/>
    <property type="match status" value="1"/>
</dbReference>
<evidence type="ECO:0000259" key="1">
    <source>
        <dbReference type="Pfam" id="PF13847"/>
    </source>
</evidence>
<evidence type="ECO:0000313" key="4">
    <source>
        <dbReference type="Proteomes" id="UP000070612"/>
    </source>
</evidence>
<dbReference type="GO" id="GO:0032259">
    <property type="term" value="P:methylation"/>
    <property type="evidence" value="ECO:0007669"/>
    <property type="project" value="UniProtKB-KW"/>
</dbReference>
<dbReference type="Proteomes" id="UP000070612">
    <property type="component" value="Unassembled WGS sequence"/>
</dbReference>
<reference evidence="2 4" key="1">
    <citation type="submission" date="2015-07" db="EMBL/GenBank/DDBJ databases">
        <title>A draft genome sequence of Mycobacterium wolinskyi.</title>
        <authorList>
            <person name="de Man T.J."/>
            <person name="Perry K.A."/>
            <person name="Coulliette A.D."/>
            <person name="Jensen B."/>
            <person name="Toney N.C."/>
            <person name="Limbago B.M."/>
            <person name="Noble-Wang J."/>
        </authorList>
    </citation>
    <scope>NUCLEOTIDE SEQUENCE [LARGE SCALE GENOMIC DNA]</scope>
    <source>
        <strain evidence="2 4">CDC_01</strain>
    </source>
</reference>
<evidence type="ECO:0000313" key="2">
    <source>
        <dbReference type="EMBL" id="KWX21422.1"/>
    </source>
</evidence>
<dbReference type="Proteomes" id="UP000193964">
    <property type="component" value="Unassembled WGS sequence"/>
</dbReference>
<dbReference type="PANTHER" id="PTHR43591:SF24">
    <property type="entry name" value="2-METHOXY-6-POLYPRENYL-1,4-BENZOQUINOL METHYLASE, MITOCHONDRIAL"/>
    <property type="match status" value="1"/>
</dbReference>
<dbReference type="InterPro" id="IPR029063">
    <property type="entry name" value="SAM-dependent_MTases_sf"/>
</dbReference>
<gene>
    <name evidence="2" type="ORF">AFM11_24695</name>
    <name evidence="3" type="ORF">AWC31_26950</name>
</gene>